<dbReference type="InterPro" id="IPR012429">
    <property type="entry name" value="HGSNAT_cat"/>
</dbReference>
<dbReference type="RefSeq" id="WP_226935466.1">
    <property type="nucleotide sequence ID" value="NZ_JACDXX010000009.1"/>
</dbReference>
<dbReference type="EMBL" id="JACDXX010000009">
    <property type="protein sequence ID" value="MCB5410497.1"/>
    <property type="molecule type" value="Genomic_DNA"/>
</dbReference>
<evidence type="ECO:0000313" key="3">
    <source>
        <dbReference type="EMBL" id="MCB5410497.1"/>
    </source>
</evidence>
<protein>
    <submittedName>
        <fullName evidence="3">DUF1624 domain-containing protein</fullName>
    </submittedName>
</protein>
<dbReference type="Proteomes" id="UP001198571">
    <property type="component" value="Unassembled WGS sequence"/>
</dbReference>
<feature type="transmembrane region" description="Helical" evidence="1">
    <location>
        <begin position="225"/>
        <end position="246"/>
    </location>
</feature>
<keyword evidence="1" id="KW-0472">Membrane</keyword>
<keyword evidence="1" id="KW-1133">Transmembrane helix</keyword>
<feature type="transmembrane region" description="Helical" evidence="1">
    <location>
        <begin position="113"/>
        <end position="133"/>
    </location>
</feature>
<evidence type="ECO:0000259" key="2">
    <source>
        <dbReference type="Pfam" id="PF07786"/>
    </source>
</evidence>
<keyword evidence="4" id="KW-1185">Reference proteome</keyword>
<feature type="domain" description="Heparan-alpha-glucosaminide N-acetyltransferase catalytic" evidence="2">
    <location>
        <begin position="15"/>
        <end position="234"/>
    </location>
</feature>
<name>A0ABS8CM80_9RHOB</name>
<feature type="transmembrane region" description="Helical" evidence="1">
    <location>
        <begin position="54"/>
        <end position="75"/>
    </location>
</feature>
<organism evidence="3 4">
    <name type="scientific">Pseudogemmobacter faecipullorum</name>
    <dbReference type="NCBI Taxonomy" id="2755041"/>
    <lineage>
        <taxon>Bacteria</taxon>
        <taxon>Pseudomonadati</taxon>
        <taxon>Pseudomonadota</taxon>
        <taxon>Alphaproteobacteria</taxon>
        <taxon>Rhodobacterales</taxon>
        <taxon>Paracoccaceae</taxon>
        <taxon>Pseudogemmobacter</taxon>
    </lineage>
</organism>
<proteinExistence type="predicted"/>
<feature type="transmembrane region" description="Helical" evidence="1">
    <location>
        <begin position="184"/>
        <end position="204"/>
    </location>
</feature>
<keyword evidence="1" id="KW-0812">Transmembrane</keyword>
<feature type="transmembrane region" description="Helical" evidence="1">
    <location>
        <begin position="21"/>
        <end position="42"/>
    </location>
</feature>
<evidence type="ECO:0000313" key="4">
    <source>
        <dbReference type="Proteomes" id="UP001198571"/>
    </source>
</evidence>
<feature type="transmembrane region" description="Helical" evidence="1">
    <location>
        <begin position="87"/>
        <end position="107"/>
    </location>
</feature>
<comment type="caution">
    <text evidence="3">The sequence shown here is derived from an EMBL/GenBank/DDBJ whole genome shotgun (WGS) entry which is preliminary data.</text>
</comment>
<dbReference type="Pfam" id="PF07786">
    <property type="entry name" value="HGSNAT_cat"/>
    <property type="match status" value="1"/>
</dbReference>
<gene>
    <name evidence="3" type="ORF">H0485_10850</name>
</gene>
<feature type="transmembrane region" description="Helical" evidence="1">
    <location>
        <begin position="140"/>
        <end position="164"/>
    </location>
</feature>
<evidence type="ECO:0000256" key="1">
    <source>
        <dbReference type="SAM" id="Phobius"/>
    </source>
</evidence>
<accession>A0ABS8CM80</accession>
<reference evidence="3 4" key="1">
    <citation type="submission" date="2020-07" db="EMBL/GenBank/DDBJ databases">
        <title>Pseudogemmobacter sp. nov., isolated from poultry manure in Taiwan.</title>
        <authorList>
            <person name="Lin S.-Y."/>
            <person name="Tang Y.-S."/>
            <person name="Young C.-C."/>
        </authorList>
    </citation>
    <scope>NUCLEOTIDE SEQUENCE [LARGE SCALE GENOMIC DNA]</scope>
    <source>
        <strain evidence="3 4">CC-YST710</strain>
    </source>
</reference>
<sequence>MSLENSSGSAPPPQRYLILDLARSLALLAMVIFHLTWDLAMFGYLPPETPGTGFFWYFARLTAGSFIFLAGIGLWLSHGAGIRWPAFWRRAAKILAAAVLVSLGTRIAMPQVWVFYGILHSILVSSLLGLAFLRLPWPLVLGIAAFVFALPWLYANPVFGGALIWTGLSGVSPYTADFEPLFPWFAPFLAGMVAAKLMGRYGLWQRLALPATPLLRRLAWPGKHSLLIYLLHQPLLIGLLSAIAWLRAF</sequence>